<keyword evidence="1" id="KW-0812">Transmembrane</keyword>
<evidence type="ECO:0000256" key="1">
    <source>
        <dbReference type="SAM" id="Phobius"/>
    </source>
</evidence>
<organism evidence="4">
    <name type="scientific">Thelazia callipaeda</name>
    <name type="common">Oriental eyeworm</name>
    <name type="synonym">Parasitic nematode</name>
    <dbReference type="NCBI Taxonomy" id="103827"/>
    <lineage>
        <taxon>Eukaryota</taxon>
        <taxon>Metazoa</taxon>
        <taxon>Ecdysozoa</taxon>
        <taxon>Nematoda</taxon>
        <taxon>Chromadorea</taxon>
        <taxon>Rhabditida</taxon>
        <taxon>Spirurina</taxon>
        <taxon>Spiruromorpha</taxon>
        <taxon>Thelazioidea</taxon>
        <taxon>Thelaziidae</taxon>
        <taxon>Thelazia</taxon>
    </lineage>
</organism>
<protein>
    <submittedName>
        <fullName evidence="4">Protein sleepless</fullName>
    </submittedName>
</protein>
<dbReference type="EMBL" id="UYYF01004297">
    <property type="protein sequence ID" value="VDN01778.1"/>
    <property type="molecule type" value="Genomic_DNA"/>
</dbReference>
<feature type="transmembrane region" description="Helical" evidence="1">
    <location>
        <begin position="195"/>
        <end position="214"/>
    </location>
</feature>
<dbReference type="OMA" id="CYCKDKQ"/>
<gene>
    <name evidence="2" type="ORF">TCLT_LOCUS4635</name>
</gene>
<evidence type="ECO:0000313" key="4">
    <source>
        <dbReference type="WBParaSite" id="TCLT_0000464601-mRNA-1"/>
    </source>
</evidence>
<dbReference type="OrthoDB" id="5835752at2759"/>
<proteinExistence type="predicted"/>
<keyword evidence="3" id="KW-1185">Reference proteome</keyword>
<dbReference type="Proteomes" id="UP000276776">
    <property type="component" value="Unassembled WGS sequence"/>
</dbReference>
<accession>A0A0N5CWC8</accession>
<reference evidence="2 3" key="2">
    <citation type="submission" date="2018-11" db="EMBL/GenBank/DDBJ databases">
        <authorList>
            <consortium name="Pathogen Informatics"/>
        </authorList>
    </citation>
    <scope>NUCLEOTIDE SEQUENCE [LARGE SCALE GENOMIC DNA]</scope>
</reference>
<dbReference type="WBParaSite" id="TCLT_0000464601-mRNA-1">
    <property type="protein sequence ID" value="TCLT_0000464601-mRNA-1"/>
    <property type="gene ID" value="TCLT_0000464601"/>
</dbReference>
<evidence type="ECO:0000313" key="3">
    <source>
        <dbReference type="Proteomes" id="UP000276776"/>
    </source>
</evidence>
<evidence type="ECO:0000313" key="2">
    <source>
        <dbReference type="EMBL" id="VDN01778.1"/>
    </source>
</evidence>
<keyword evidence="1" id="KW-1133">Transmembrane helix</keyword>
<keyword evidence="1" id="KW-0472">Membrane</keyword>
<name>A0A0N5CWC8_THECL</name>
<sequence length="217" mass="24347">MNQIYRQSNSSINTKHGFLFITYLIFYDYFYKICKCASTNLKGRWGLTGFTQTFRDQSFTATCASGSDTDHYVTCSGYCMSYLFQDPDLTKLMVVRGCHAVDDQTSDVSYCEYDKDLERVDSQGNTVYVKALVEFCSGLVLANLFAIHKACSDINLFGNGHGCATSDLVTIPGNLVKLNGEITHCFCNDKDYCNGTNTVTLHVIVISLSFMFLMQQH</sequence>
<reference evidence="4" key="1">
    <citation type="submission" date="2017-02" db="UniProtKB">
        <authorList>
            <consortium name="WormBaseParasite"/>
        </authorList>
    </citation>
    <scope>IDENTIFICATION</scope>
</reference>
<dbReference type="AlphaFoldDB" id="A0A0N5CWC8"/>